<sequence>MLMAVKERVNYLDNSISYGDDYKYIPATSVGSGIGIEILPDIYCHTIQIVNICLVGEPNSEDFVLVDAGMPYSSDEIISAVEERYGVNKKPKAIILTHGHFDHVGAIVELVNKWNVPVYAHELELPFLTGKESYPKPDPTVEGGSVAKMSFLFPVDAINLGDHVEVLPADGTVPFMDDFQWIHTPGHTPGHISLFREKDGVLIVGDAFVTVKQEYLYKVFTQEQEISGPPRYLTPDWEKARESVIKLSNLKPKVAITGHGLPMKGDLLTSNLHLLVTDFDSIALPRHGKYVKE</sequence>
<dbReference type="Gene3D" id="3.60.15.10">
    <property type="entry name" value="Ribonuclease Z/Hydroxyacylglutathione hydrolase-like"/>
    <property type="match status" value="1"/>
</dbReference>
<dbReference type="PANTHER" id="PTHR42951:SF17">
    <property type="entry name" value="METALLO-BETA-LACTAMASE DOMAIN-CONTAINING PROTEIN"/>
    <property type="match status" value="1"/>
</dbReference>
<dbReference type="PANTHER" id="PTHR42951">
    <property type="entry name" value="METALLO-BETA-LACTAMASE DOMAIN-CONTAINING"/>
    <property type="match status" value="1"/>
</dbReference>
<proteinExistence type="predicted"/>
<feature type="domain" description="Metallo-beta-lactamase" evidence="1">
    <location>
        <begin position="49"/>
        <end position="259"/>
    </location>
</feature>
<evidence type="ECO:0000259" key="1">
    <source>
        <dbReference type="SMART" id="SM00849"/>
    </source>
</evidence>
<dbReference type="CDD" id="cd07721">
    <property type="entry name" value="yflN-like_MBL-fold"/>
    <property type="match status" value="1"/>
</dbReference>
<dbReference type="Pfam" id="PF00753">
    <property type="entry name" value="Lactamase_B"/>
    <property type="match status" value="1"/>
</dbReference>
<evidence type="ECO:0000313" key="3">
    <source>
        <dbReference type="Proteomes" id="UP000198734"/>
    </source>
</evidence>
<organism evidence="2 3">
    <name type="scientific">Psychrobacillus psychrotolerans</name>
    <dbReference type="NCBI Taxonomy" id="126156"/>
    <lineage>
        <taxon>Bacteria</taxon>
        <taxon>Bacillati</taxon>
        <taxon>Bacillota</taxon>
        <taxon>Bacilli</taxon>
        <taxon>Bacillales</taxon>
        <taxon>Bacillaceae</taxon>
        <taxon>Psychrobacillus</taxon>
    </lineage>
</organism>
<dbReference type="SUPFAM" id="SSF56281">
    <property type="entry name" value="Metallo-hydrolase/oxidoreductase"/>
    <property type="match status" value="1"/>
</dbReference>
<dbReference type="STRING" id="126156.SAMN05421670_1645"/>
<dbReference type="InterPro" id="IPR036866">
    <property type="entry name" value="RibonucZ/Hydroxyglut_hydro"/>
</dbReference>
<reference evidence="3" key="1">
    <citation type="submission" date="2016-10" db="EMBL/GenBank/DDBJ databases">
        <authorList>
            <person name="Varghese N."/>
            <person name="Submissions S."/>
        </authorList>
    </citation>
    <scope>NUCLEOTIDE SEQUENCE [LARGE SCALE GENOMIC DNA]</scope>
    <source>
        <strain evidence="3">DSM 11706</strain>
    </source>
</reference>
<accession>A0A1I5XPC6</accession>
<dbReference type="AlphaFoldDB" id="A0A1I5XPC6"/>
<name>A0A1I5XPC6_9BACI</name>
<dbReference type="InterPro" id="IPR050855">
    <property type="entry name" value="NDM-1-like"/>
</dbReference>
<dbReference type="InterPro" id="IPR001279">
    <property type="entry name" value="Metallo-B-lactamas"/>
</dbReference>
<evidence type="ECO:0000313" key="2">
    <source>
        <dbReference type="EMBL" id="SFQ33798.1"/>
    </source>
</evidence>
<dbReference type="EMBL" id="FOXU01000002">
    <property type="protein sequence ID" value="SFQ33798.1"/>
    <property type="molecule type" value="Genomic_DNA"/>
</dbReference>
<keyword evidence="3" id="KW-1185">Reference proteome</keyword>
<gene>
    <name evidence="2" type="ORF">SAMN05421670_1645</name>
</gene>
<dbReference type="SMART" id="SM00849">
    <property type="entry name" value="Lactamase_B"/>
    <property type="match status" value="1"/>
</dbReference>
<dbReference type="Proteomes" id="UP000198734">
    <property type="component" value="Unassembled WGS sequence"/>
</dbReference>
<protein>
    <submittedName>
        <fullName evidence="2">Glyoxylase, beta-lactamase superfamily II</fullName>
    </submittedName>
</protein>